<dbReference type="AlphaFoldDB" id="A0AAV2KFV8"/>
<keyword evidence="3" id="KW-1133">Transmembrane helix</keyword>
<dbReference type="EMBL" id="OZ035840">
    <property type="protein sequence ID" value="CAL1588868.1"/>
    <property type="molecule type" value="Genomic_DNA"/>
</dbReference>
<keyword evidence="4" id="KW-0472">Membrane</keyword>
<reference evidence="6 7" key="1">
    <citation type="submission" date="2024-04" db="EMBL/GenBank/DDBJ databases">
        <authorList>
            <person name="Waldvogel A.-M."/>
            <person name="Schoenle A."/>
        </authorList>
    </citation>
    <scope>NUCLEOTIDE SEQUENCE [LARGE SCALE GENOMIC DNA]</scope>
</reference>
<evidence type="ECO:0000256" key="2">
    <source>
        <dbReference type="ARBA" id="ARBA00022692"/>
    </source>
</evidence>
<dbReference type="GO" id="GO:0032281">
    <property type="term" value="C:AMPA glutamate receptor complex"/>
    <property type="evidence" value="ECO:0007669"/>
    <property type="project" value="TreeGrafter"/>
</dbReference>
<dbReference type="PANTHER" id="PTHR31774">
    <property type="entry name" value="PROTEIN SHISA-9-RELATED"/>
    <property type="match status" value="1"/>
</dbReference>
<evidence type="ECO:0000256" key="5">
    <source>
        <dbReference type="SAM" id="MobiDB-lite"/>
    </source>
</evidence>
<comment type="subcellular location">
    <subcellularLocation>
        <location evidence="1">Membrane</location>
    </subcellularLocation>
</comment>
<protein>
    <submittedName>
        <fullName evidence="6">Uncharacterized protein</fullName>
    </submittedName>
</protein>
<dbReference type="GO" id="GO:0014069">
    <property type="term" value="C:postsynaptic density"/>
    <property type="evidence" value="ECO:0007669"/>
    <property type="project" value="TreeGrafter"/>
</dbReference>
<evidence type="ECO:0000256" key="4">
    <source>
        <dbReference type="ARBA" id="ARBA00023136"/>
    </source>
</evidence>
<feature type="compositionally biased region" description="Polar residues" evidence="5">
    <location>
        <begin position="174"/>
        <end position="183"/>
    </location>
</feature>
<accession>A0AAV2KFV8</accession>
<organism evidence="6 7">
    <name type="scientific">Knipowitschia caucasica</name>
    <name type="common">Caucasian dwarf goby</name>
    <name type="synonym">Pomatoschistus caucasicus</name>
    <dbReference type="NCBI Taxonomy" id="637954"/>
    <lineage>
        <taxon>Eukaryota</taxon>
        <taxon>Metazoa</taxon>
        <taxon>Chordata</taxon>
        <taxon>Craniata</taxon>
        <taxon>Vertebrata</taxon>
        <taxon>Euteleostomi</taxon>
        <taxon>Actinopterygii</taxon>
        <taxon>Neopterygii</taxon>
        <taxon>Teleostei</taxon>
        <taxon>Neoteleostei</taxon>
        <taxon>Acanthomorphata</taxon>
        <taxon>Gobiaria</taxon>
        <taxon>Gobiiformes</taxon>
        <taxon>Gobioidei</taxon>
        <taxon>Gobiidae</taxon>
        <taxon>Gobiinae</taxon>
        <taxon>Knipowitschia</taxon>
    </lineage>
</organism>
<evidence type="ECO:0000256" key="3">
    <source>
        <dbReference type="ARBA" id="ARBA00022989"/>
    </source>
</evidence>
<proteinExistence type="predicted"/>
<evidence type="ECO:0000256" key="1">
    <source>
        <dbReference type="ARBA" id="ARBA00004370"/>
    </source>
</evidence>
<gene>
    <name evidence="6" type="ORF">KC01_LOCUS18585</name>
</gene>
<feature type="region of interest" description="Disordered" evidence="5">
    <location>
        <begin position="161"/>
        <end position="183"/>
    </location>
</feature>
<dbReference type="GO" id="GO:0032591">
    <property type="term" value="C:dendritic spine membrane"/>
    <property type="evidence" value="ECO:0007669"/>
    <property type="project" value="TreeGrafter"/>
</dbReference>
<dbReference type="GO" id="GO:0048172">
    <property type="term" value="P:regulation of short-term neuronal synaptic plasticity"/>
    <property type="evidence" value="ECO:0007669"/>
    <property type="project" value="TreeGrafter"/>
</dbReference>
<dbReference type="GO" id="GO:0045211">
    <property type="term" value="C:postsynaptic membrane"/>
    <property type="evidence" value="ECO:0007669"/>
    <property type="project" value="TreeGrafter"/>
</dbReference>
<dbReference type="InterPro" id="IPR026910">
    <property type="entry name" value="Shisa"/>
</dbReference>
<evidence type="ECO:0000313" key="7">
    <source>
        <dbReference type="Proteomes" id="UP001497482"/>
    </source>
</evidence>
<dbReference type="PANTHER" id="PTHR31774:SF14">
    <property type="entry name" value="PROTEIN SHISA-8"/>
    <property type="match status" value="1"/>
</dbReference>
<dbReference type="Proteomes" id="UP001497482">
    <property type="component" value="Chromosome 18"/>
</dbReference>
<keyword evidence="7" id="KW-1185">Reference proteome</keyword>
<name>A0AAV2KFV8_KNICA</name>
<evidence type="ECO:0000313" key="6">
    <source>
        <dbReference type="EMBL" id="CAL1588868.1"/>
    </source>
</evidence>
<keyword evidence="2" id="KW-0812">Transmembrane</keyword>
<sequence length="183" mass="20768">MALSHPHNNLGMGFNKYTSLKALDTTTRDYYKSYPMLEYGHRQSPPTFQPVNFHPKDKPFLPPPDIHVPLAITINASQIPKPKIAKTNTHPLTTSSAFKAWDPSKSHIQHSHMGLQGPLHHPLPPQHQVLHPQNRRHIYSNKRQFSIETLPELFSQPLGYGHSPLMHPKHKGLPTNSKTEVTV</sequence>